<dbReference type="InterPro" id="IPR045030">
    <property type="entry name" value="LYSM1-4"/>
</dbReference>
<feature type="region of interest" description="Disordered" evidence="1">
    <location>
        <begin position="238"/>
        <end position="270"/>
    </location>
</feature>
<dbReference type="PANTHER" id="PTHR20932:SF31">
    <property type="entry name" value="RING-TYPE DOMAIN-CONTAINING PROTEIN"/>
    <property type="match status" value="1"/>
</dbReference>
<dbReference type="EMBL" id="JAFEKC020000012">
    <property type="protein sequence ID" value="KAK0511909.1"/>
    <property type="molecule type" value="Genomic_DNA"/>
</dbReference>
<comment type="caution">
    <text evidence="2">The sequence shown here is derived from an EMBL/GenBank/DDBJ whole genome shotgun (WGS) entry which is preliminary data.</text>
</comment>
<sequence length="270" mass="29845">MAGKACCTCATLLSTITPQYDEKTEKPIAQDQRLSCCGRVICGSCIMKNPRFASYCPFCQISSGPSPLPQNLRDPPAYSPPPSPRLVHTTLATSSDDGQPPPYSTVNPFTPPKEKDTIEPPAEDVLHFLDPSQDTIPSLSLRYGVPQDALRRKNGLFADHLLAARRTILIPGDFYKGGVSLSPEPLEGEEEEIRKAKVRRWMIACKVAEYDVALLYLQQADYDLDRAVEAYLEDEKWEKEHPMEGSSKGKTAPKPARRKVGIRTGLSGQL</sequence>
<dbReference type="AlphaFoldDB" id="A0AA39R1I3"/>
<dbReference type="CDD" id="cd00118">
    <property type="entry name" value="LysM"/>
    <property type="match status" value="1"/>
</dbReference>
<name>A0AA39R1I3_9LECA</name>
<dbReference type="InterPro" id="IPR018392">
    <property type="entry name" value="LysM"/>
</dbReference>
<evidence type="ECO:0000313" key="3">
    <source>
        <dbReference type="Proteomes" id="UP001166286"/>
    </source>
</evidence>
<dbReference type="PANTHER" id="PTHR20932">
    <property type="entry name" value="LYSM AND PUTATIVE PEPTIDOGLYCAN-BINDING DOMAIN-CONTAINING PROTEIN"/>
    <property type="match status" value="1"/>
</dbReference>
<feature type="region of interest" description="Disordered" evidence="1">
    <location>
        <begin position="70"/>
        <end position="103"/>
    </location>
</feature>
<dbReference type="Proteomes" id="UP001166286">
    <property type="component" value="Unassembled WGS sequence"/>
</dbReference>
<protein>
    <recommendedName>
        <fullName evidence="4">Thiamine biosynthetic bifunctional enzyme</fullName>
    </recommendedName>
</protein>
<accession>A0AA39R1I3</accession>
<evidence type="ECO:0000313" key="2">
    <source>
        <dbReference type="EMBL" id="KAK0511909.1"/>
    </source>
</evidence>
<organism evidence="2 3">
    <name type="scientific">Cladonia borealis</name>
    <dbReference type="NCBI Taxonomy" id="184061"/>
    <lineage>
        <taxon>Eukaryota</taxon>
        <taxon>Fungi</taxon>
        <taxon>Dikarya</taxon>
        <taxon>Ascomycota</taxon>
        <taxon>Pezizomycotina</taxon>
        <taxon>Lecanoromycetes</taxon>
        <taxon>OSLEUM clade</taxon>
        <taxon>Lecanoromycetidae</taxon>
        <taxon>Lecanorales</taxon>
        <taxon>Lecanorineae</taxon>
        <taxon>Cladoniaceae</taxon>
        <taxon>Cladonia</taxon>
    </lineage>
</organism>
<evidence type="ECO:0008006" key="4">
    <source>
        <dbReference type="Google" id="ProtNLM"/>
    </source>
</evidence>
<evidence type="ECO:0000256" key="1">
    <source>
        <dbReference type="SAM" id="MobiDB-lite"/>
    </source>
</evidence>
<gene>
    <name evidence="2" type="ORF">JMJ35_005759</name>
</gene>
<proteinExistence type="predicted"/>
<dbReference type="InterPro" id="IPR036779">
    <property type="entry name" value="LysM_dom_sf"/>
</dbReference>
<keyword evidence="3" id="KW-1185">Reference proteome</keyword>
<dbReference type="CDD" id="cd14273">
    <property type="entry name" value="UBA_TAP-C_like"/>
    <property type="match status" value="1"/>
</dbReference>
<dbReference type="Gene3D" id="3.10.350.10">
    <property type="entry name" value="LysM domain"/>
    <property type="match status" value="1"/>
</dbReference>
<reference evidence="2" key="1">
    <citation type="submission" date="2023-03" db="EMBL/GenBank/DDBJ databases">
        <title>Complete genome of Cladonia borealis.</title>
        <authorList>
            <person name="Park H."/>
        </authorList>
    </citation>
    <scope>NUCLEOTIDE SEQUENCE</scope>
    <source>
        <strain evidence="2">ANT050790</strain>
    </source>
</reference>